<feature type="domain" description="Secretin/TonB short N-terminal" evidence="5">
    <location>
        <begin position="41"/>
        <end position="89"/>
    </location>
</feature>
<organism evidence="6 7">
    <name type="scientific">Chryseolinea serpens</name>
    <dbReference type="NCBI Taxonomy" id="947013"/>
    <lineage>
        <taxon>Bacteria</taxon>
        <taxon>Pseudomonadati</taxon>
        <taxon>Bacteroidota</taxon>
        <taxon>Cytophagia</taxon>
        <taxon>Cytophagales</taxon>
        <taxon>Fulvivirgaceae</taxon>
        <taxon>Chryseolinea</taxon>
    </lineage>
</organism>
<evidence type="ECO:0000313" key="7">
    <source>
        <dbReference type="Proteomes" id="UP000184212"/>
    </source>
</evidence>
<keyword evidence="1" id="KW-0813">Transport</keyword>
<proteinExistence type="predicted"/>
<keyword evidence="3" id="KW-0998">Cell outer membrane</keyword>
<keyword evidence="2" id="KW-0472">Membrane</keyword>
<evidence type="ECO:0000256" key="4">
    <source>
        <dbReference type="SAM" id="MobiDB-lite"/>
    </source>
</evidence>
<evidence type="ECO:0000313" key="6">
    <source>
        <dbReference type="EMBL" id="SHH66659.1"/>
    </source>
</evidence>
<reference evidence="6 7" key="1">
    <citation type="submission" date="2016-11" db="EMBL/GenBank/DDBJ databases">
        <authorList>
            <person name="Jaros S."/>
            <person name="Januszkiewicz K."/>
            <person name="Wedrychowicz H."/>
        </authorList>
    </citation>
    <scope>NUCLEOTIDE SEQUENCE [LARGE SCALE GENOMIC DNA]</scope>
    <source>
        <strain evidence="6 7">DSM 24574</strain>
    </source>
</reference>
<gene>
    <name evidence="6" type="ORF">SAMN04488109_4927</name>
</gene>
<evidence type="ECO:0000256" key="3">
    <source>
        <dbReference type="ARBA" id="ARBA00023237"/>
    </source>
</evidence>
<feature type="region of interest" description="Disordered" evidence="4">
    <location>
        <begin position="100"/>
        <end position="119"/>
    </location>
</feature>
<dbReference type="AlphaFoldDB" id="A0A1M5UUN2"/>
<evidence type="ECO:0000256" key="1">
    <source>
        <dbReference type="ARBA" id="ARBA00022448"/>
    </source>
</evidence>
<protein>
    <submittedName>
        <fullName evidence="6">Secretin and TonB N terminus short domain-containing protein</fullName>
    </submittedName>
</protein>
<dbReference type="GO" id="GO:0019867">
    <property type="term" value="C:outer membrane"/>
    <property type="evidence" value="ECO:0007669"/>
    <property type="project" value="InterPro"/>
</dbReference>
<dbReference type="EMBL" id="FQWQ01000003">
    <property type="protein sequence ID" value="SHH66659.1"/>
    <property type="molecule type" value="Genomic_DNA"/>
</dbReference>
<dbReference type="InterPro" id="IPR011662">
    <property type="entry name" value="Secretin/TonB_short_N"/>
</dbReference>
<name>A0A1M5UUN2_9BACT</name>
<sequence>MSVDVRAQAVDGIVTKSISLSYQDKRFHDVVEDLERVTGLHFIYSSNKIEVNGRVTLSAQRHSLDDVLAQLGKQMNLTFKVQGKYVVIKTLPVVPAVSKTISPTTGPAHTNEPAEDLSYSSSLIGNPSSDLRDFSAATLTYPQVKRDLQTLQVYFDSGLLQKIPSQYIRKIGQRQRLGWFASGGFMMNDYSAGGVFQAGMRSLYFVMGSSWMNDSKYHGSYGLGSSIKIAHNFAVNPAITFSPMKETNKHTTNFYGHKVDENVQLKAGHWQMKWMVQYTLGRHINLNFGPTINRLHTAYTTKDVSVSRFTQVAGFIGSPQGYSAYGREPATQAMATTVLVVDSQQKQYQTLQYWIGWEASVSYRINFSSHR</sequence>
<evidence type="ECO:0000259" key="5">
    <source>
        <dbReference type="Pfam" id="PF07660"/>
    </source>
</evidence>
<keyword evidence="7" id="KW-1185">Reference proteome</keyword>
<dbReference type="Gene3D" id="3.55.50.30">
    <property type="match status" value="1"/>
</dbReference>
<dbReference type="Pfam" id="PF07660">
    <property type="entry name" value="STN"/>
    <property type="match status" value="1"/>
</dbReference>
<dbReference type="STRING" id="947013.SAMN04488109_4927"/>
<evidence type="ECO:0000256" key="2">
    <source>
        <dbReference type="ARBA" id="ARBA00023136"/>
    </source>
</evidence>
<accession>A0A1M5UUN2</accession>
<dbReference type="Proteomes" id="UP000184212">
    <property type="component" value="Unassembled WGS sequence"/>
</dbReference>